<feature type="domain" description="DUF7143" evidence="2">
    <location>
        <begin position="109"/>
        <end position="160"/>
    </location>
</feature>
<dbReference type="PANTHER" id="PTHR37592:SF1">
    <property type="match status" value="1"/>
</dbReference>
<dbReference type="Pfam" id="PF23631">
    <property type="entry name" value="DUF7143"/>
    <property type="match status" value="1"/>
</dbReference>
<feature type="compositionally biased region" description="Polar residues" evidence="1">
    <location>
        <begin position="170"/>
        <end position="183"/>
    </location>
</feature>
<reference evidence="3 4" key="1">
    <citation type="submission" date="2015-08" db="EMBL/GenBank/DDBJ databases">
        <title>Next Generation Sequencing and Analysis of the Genome of Puccinia sorghi L Schw, the Causal Agent of Maize Common Rust.</title>
        <authorList>
            <person name="Rochi L."/>
            <person name="Burguener G."/>
            <person name="Darino M."/>
            <person name="Turjanski A."/>
            <person name="Kreff E."/>
            <person name="Dieguez M.J."/>
            <person name="Sacco F."/>
        </authorList>
    </citation>
    <scope>NUCLEOTIDE SEQUENCE [LARGE SCALE GENOMIC DNA]</scope>
    <source>
        <strain evidence="3 4">RO10H11247</strain>
    </source>
</reference>
<dbReference type="AlphaFoldDB" id="A0A0L6VTV5"/>
<feature type="region of interest" description="Disordered" evidence="1">
    <location>
        <begin position="306"/>
        <end position="325"/>
    </location>
</feature>
<feature type="region of interest" description="Disordered" evidence="1">
    <location>
        <begin position="170"/>
        <end position="197"/>
    </location>
</feature>
<dbReference type="Proteomes" id="UP000037035">
    <property type="component" value="Unassembled WGS sequence"/>
</dbReference>
<evidence type="ECO:0000259" key="2">
    <source>
        <dbReference type="Pfam" id="PF23631"/>
    </source>
</evidence>
<protein>
    <recommendedName>
        <fullName evidence="2">DUF7143 domain-containing protein</fullName>
    </recommendedName>
</protein>
<dbReference type="EMBL" id="LAVV01000821">
    <property type="protein sequence ID" value="KNZ64042.1"/>
    <property type="molecule type" value="Genomic_DNA"/>
</dbReference>
<keyword evidence="4" id="KW-1185">Reference proteome</keyword>
<organism evidence="3 4">
    <name type="scientific">Puccinia sorghi</name>
    <dbReference type="NCBI Taxonomy" id="27349"/>
    <lineage>
        <taxon>Eukaryota</taxon>
        <taxon>Fungi</taxon>
        <taxon>Dikarya</taxon>
        <taxon>Basidiomycota</taxon>
        <taxon>Pucciniomycotina</taxon>
        <taxon>Pucciniomycetes</taxon>
        <taxon>Pucciniales</taxon>
        <taxon>Pucciniaceae</taxon>
        <taxon>Puccinia</taxon>
    </lineage>
</organism>
<dbReference type="PANTHER" id="PTHR37592">
    <property type="match status" value="1"/>
</dbReference>
<evidence type="ECO:0000313" key="4">
    <source>
        <dbReference type="Proteomes" id="UP000037035"/>
    </source>
</evidence>
<evidence type="ECO:0000256" key="1">
    <source>
        <dbReference type="SAM" id="MobiDB-lite"/>
    </source>
</evidence>
<dbReference type="OrthoDB" id="2497581at2759"/>
<evidence type="ECO:0000313" key="3">
    <source>
        <dbReference type="EMBL" id="KNZ64042.1"/>
    </source>
</evidence>
<sequence>MAMETWRNRYQPSTAIAVGIKFPCRFLLRSFNLLVIFLFFSTNIPKTTSTSLLNNGSIFNTYNSSSTAGFASSNKSRIPCFISDVGINKGNSNALEWKQKISSLSIQRFSEVACLHDAKQPIPGIPELILNGITYSSIDFQSSLAHTSSTGFAIDKFIFELKQKVAYEKSSNSSKTDGHSSIIQPVKSRKNEGMTDVKKIQQARRDEVLLLTTYWKIYGAMNIALRVLNNQSSGKILSLSEGPGYVLNFQRARLEGKVEEIEFYLDQVRPPTVQKVLHMSFKQTFFYLTSVDHEELCELHWDRSPKVDDASKSQRSRDEAILISS</sequence>
<accession>A0A0L6VTV5</accession>
<dbReference type="VEuPathDB" id="FungiDB:VP01_1073g5"/>
<name>A0A0L6VTV5_9BASI</name>
<dbReference type="InterPro" id="IPR055567">
    <property type="entry name" value="DUF7143"/>
</dbReference>
<comment type="caution">
    <text evidence="3">The sequence shown here is derived from an EMBL/GenBank/DDBJ whole genome shotgun (WGS) entry which is preliminary data.</text>
</comment>
<proteinExistence type="predicted"/>
<gene>
    <name evidence="3" type="ORF">VP01_1073g5</name>
</gene>